<dbReference type="Pfam" id="PF14299">
    <property type="entry name" value="PP2"/>
    <property type="match status" value="1"/>
</dbReference>
<accession>A0A834HCZ1</accession>
<dbReference type="AlphaFoldDB" id="A0A834HCZ1"/>
<organism evidence="1 2">
    <name type="scientific">Rhododendron simsii</name>
    <name type="common">Sims's rhododendron</name>
    <dbReference type="NCBI Taxonomy" id="118357"/>
    <lineage>
        <taxon>Eukaryota</taxon>
        <taxon>Viridiplantae</taxon>
        <taxon>Streptophyta</taxon>
        <taxon>Embryophyta</taxon>
        <taxon>Tracheophyta</taxon>
        <taxon>Spermatophyta</taxon>
        <taxon>Magnoliopsida</taxon>
        <taxon>eudicotyledons</taxon>
        <taxon>Gunneridae</taxon>
        <taxon>Pentapetalae</taxon>
        <taxon>asterids</taxon>
        <taxon>Ericales</taxon>
        <taxon>Ericaceae</taxon>
        <taxon>Ericoideae</taxon>
        <taxon>Rhodoreae</taxon>
        <taxon>Rhododendron</taxon>
    </lineage>
</organism>
<dbReference type="Proteomes" id="UP000626092">
    <property type="component" value="Unassembled WGS sequence"/>
</dbReference>
<protein>
    <submittedName>
        <fullName evidence="1">Uncharacterized protein</fullName>
    </submittedName>
</protein>
<evidence type="ECO:0000313" key="1">
    <source>
        <dbReference type="EMBL" id="KAF7151669.1"/>
    </source>
</evidence>
<keyword evidence="2" id="KW-1185">Reference proteome</keyword>
<dbReference type="InterPro" id="IPR025886">
    <property type="entry name" value="PP2-like"/>
</dbReference>
<gene>
    <name evidence="1" type="ORF">RHSIM_Rhsim02G0054500</name>
</gene>
<name>A0A834HCZ1_RHOSS</name>
<sequence>MRRSNNGFDYLPLDAFVSFVGERGDRDEDAIIHETEMNIVYLKRGPSSPDMRASTRQLPQKRLDKWMEVELGEFFIGNGDSGEVAMGLMAGKQGRRKSGIIIEGIEGGNWVINLISSNRRRSWVRGGGFNVDHPSLMFEISLHVSNLSCKFVWYFTQNGRYTVKSGYKTANGLLGSNGEDDCSNIEGLLEYVDSVNQAFCLEVYPRILGSLLR</sequence>
<proteinExistence type="predicted"/>
<dbReference type="EMBL" id="WJXA01000002">
    <property type="protein sequence ID" value="KAF7151669.1"/>
    <property type="molecule type" value="Genomic_DNA"/>
</dbReference>
<reference evidence="1" key="1">
    <citation type="submission" date="2019-11" db="EMBL/GenBank/DDBJ databases">
        <authorList>
            <person name="Liu Y."/>
            <person name="Hou J."/>
            <person name="Li T.-Q."/>
            <person name="Guan C.-H."/>
            <person name="Wu X."/>
            <person name="Wu H.-Z."/>
            <person name="Ling F."/>
            <person name="Zhang R."/>
            <person name="Shi X.-G."/>
            <person name="Ren J.-P."/>
            <person name="Chen E.-F."/>
            <person name="Sun J.-M."/>
        </authorList>
    </citation>
    <scope>NUCLEOTIDE SEQUENCE</scope>
    <source>
        <strain evidence="1">Adult_tree_wgs_1</strain>
        <tissue evidence="1">Leaves</tissue>
    </source>
</reference>
<comment type="caution">
    <text evidence="1">The sequence shown here is derived from an EMBL/GenBank/DDBJ whole genome shotgun (WGS) entry which is preliminary data.</text>
</comment>
<evidence type="ECO:0000313" key="2">
    <source>
        <dbReference type="Proteomes" id="UP000626092"/>
    </source>
</evidence>